<sequence length="206" mass="24021">MLSTFVKRNPRRFWKWFSLHEKEFREINKDNYQKVFYKIYKCLEKYNPYLGFEIVTNSSEGKKEFIVTANGNTDLFETVYYLINSAPQKLKDKWNFTALRQATAQEVIIHFDDKTISSKDIFYELEESENDPGKLDIFIHIKGVIYSSADVEDFIAESMIAVLDGLIGEYVNATKISTLILVENGELEKPKNILKLKTEIKEFGAE</sequence>
<evidence type="ECO:0000313" key="1">
    <source>
        <dbReference type="EMBL" id="QJX80743.1"/>
    </source>
</evidence>
<dbReference type="Proteomes" id="UP000501076">
    <property type="component" value="Plasmid pFDU301A"/>
</dbReference>
<protein>
    <submittedName>
        <fullName evidence="1">Uncharacterized protein</fullName>
    </submittedName>
</protein>
<gene>
    <name evidence="1" type="ORF">FDZ14_32145</name>
</gene>
<dbReference type="AlphaFoldDB" id="A0A6M6E116"/>
<proteinExistence type="predicted"/>
<evidence type="ECO:0000313" key="2">
    <source>
        <dbReference type="Proteomes" id="UP000501076"/>
    </source>
</evidence>
<accession>A0A6M6E116</accession>
<dbReference type="RefSeq" id="WP_171778740.1">
    <property type="nucleotide sequence ID" value="NZ_CP045273.1"/>
</dbReference>
<geneLocation type="plasmid" evidence="2">
    <name>pfdu301a</name>
</geneLocation>
<keyword evidence="1" id="KW-0614">Plasmid</keyword>
<name>A0A6M6E116_PRIMG</name>
<reference evidence="1 2" key="1">
    <citation type="submission" date="2019-10" db="EMBL/GenBank/DDBJ databases">
        <title>Complete genome sequences for adaption low water activity.</title>
        <authorList>
            <person name="Zhao L."/>
            <person name="Zhong J."/>
        </authorList>
    </citation>
    <scope>NUCLEOTIDE SEQUENCE [LARGE SCALE GENOMIC DNA]</scope>
    <source>
        <strain evidence="1 2">FDU301</strain>
        <plasmid evidence="2">pfdu301a</plasmid>
    </source>
</reference>
<dbReference type="EMBL" id="CP045273">
    <property type="protein sequence ID" value="QJX80743.1"/>
    <property type="molecule type" value="Genomic_DNA"/>
</dbReference>
<organism evidence="1 2">
    <name type="scientific">Priestia megaterium</name>
    <name type="common">Bacillus megaterium</name>
    <dbReference type="NCBI Taxonomy" id="1404"/>
    <lineage>
        <taxon>Bacteria</taxon>
        <taxon>Bacillati</taxon>
        <taxon>Bacillota</taxon>
        <taxon>Bacilli</taxon>
        <taxon>Bacillales</taxon>
        <taxon>Bacillaceae</taxon>
        <taxon>Priestia</taxon>
    </lineage>
</organism>